<keyword evidence="2 4" id="KW-0238">DNA-binding</keyword>
<dbReference type="PRINTS" id="PR00455">
    <property type="entry name" value="HTHTETR"/>
</dbReference>
<dbReference type="GO" id="GO:0000976">
    <property type="term" value="F:transcription cis-regulatory region binding"/>
    <property type="evidence" value="ECO:0007669"/>
    <property type="project" value="TreeGrafter"/>
</dbReference>
<dbReference type="RefSeq" id="WP_042476190.1">
    <property type="nucleotide sequence ID" value="NZ_BAYX01000019.1"/>
</dbReference>
<dbReference type="InterPro" id="IPR036271">
    <property type="entry name" value="Tet_transcr_reg_TetR-rel_C_sf"/>
</dbReference>
<evidence type="ECO:0000256" key="4">
    <source>
        <dbReference type="PROSITE-ProRule" id="PRU00335"/>
    </source>
</evidence>
<evidence type="ECO:0000313" key="6">
    <source>
        <dbReference type="EMBL" id="GAJ96269.1"/>
    </source>
</evidence>
<sequence length="212" mass="22846">MTDTTAKRRRRKDARPAEIINAAMDVFVEHGFAGAKLTDVAKRAGVAKGTLYLYFETKEDLFRATAREALTANLEAVEQSSAAFNGSIVDLVPVLLKRAAGRMGDGRVPGIVRMVLAESRAFPDLARIWHDEVVARILGRLTELVSAAQDRGEVRAGDPGLFAISIVGPMVLGVLFQEVFGSDSLHAPNLDMLATQHAETVLNGLLLRSGGH</sequence>
<comment type="caution">
    <text evidence="6">The sequence shown here is derived from an EMBL/GenBank/DDBJ whole genome shotgun (WGS) entry which is preliminary data.</text>
</comment>
<dbReference type="Pfam" id="PF00440">
    <property type="entry name" value="TetR_N"/>
    <property type="match status" value="1"/>
</dbReference>
<dbReference type="AlphaFoldDB" id="A0AA87QG92"/>
<dbReference type="GO" id="GO:0003700">
    <property type="term" value="F:DNA-binding transcription factor activity"/>
    <property type="evidence" value="ECO:0007669"/>
    <property type="project" value="TreeGrafter"/>
</dbReference>
<dbReference type="InterPro" id="IPR050109">
    <property type="entry name" value="HTH-type_TetR-like_transc_reg"/>
</dbReference>
<evidence type="ECO:0000313" key="7">
    <source>
        <dbReference type="Proteomes" id="UP000026941"/>
    </source>
</evidence>
<dbReference type="InterPro" id="IPR009057">
    <property type="entry name" value="Homeodomain-like_sf"/>
</dbReference>
<gene>
    <name evidence="6" type="ORF">RRH01S_19_00270</name>
</gene>
<dbReference type="SUPFAM" id="SSF46689">
    <property type="entry name" value="Homeodomain-like"/>
    <property type="match status" value="1"/>
</dbReference>
<evidence type="ECO:0000259" key="5">
    <source>
        <dbReference type="PROSITE" id="PS50977"/>
    </source>
</evidence>
<dbReference type="InterPro" id="IPR001647">
    <property type="entry name" value="HTH_TetR"/>
</dbReference>
<evidence type="ECO:0000256" key="2">
    <source>
        <dbReference type="ARBA" id="ARBA00023125"/>
    </source>
</evidence>
<protein>
    <submittedName>
        <fullName evidence="6">TetR family transcriptional regulator</fullName>
    </submittedName>
</protein>
<dbReference type="Gene3D" id="1.10.357.10">
    <property type="entry name" value="Tetracycline Repressor, domain 2"/>
    <property type="match status" value="1"/>
</dbReference>
<evidence type="ECO:0000256" key="3">
    <source>
        <dbReference type="ARBA" id="ARBA00023163"/>
    </source>
</evidence>
<reference evidence="6 7" key="1">
    <citation type="submission" date="2014-05" db="EMBL/GenBank/DDBJ databases">
        <title>Whole genome shotgun sequence of Rhizobium rhizogenes NBRC 13257.</title>
        <authorList>
            <person name="Katano-Makiyama Y."/>
            <person name="Hosoyama A."/>
            <person name="Hashimoto M."/>
            <person name="Hosoyama Y."/>
            <person name="Noguchi M."/>
            <person name="Tsuchikane K."/>
            <person name="Kimura A."/>
            <person name="Ohji S."/>
            <person name="Ichikawa N."/>
            <person name="Yamazoe A."/>
            <person name="Fujita N."/>
        </authorList>
    </citation>
    <scope>NUCLEOTIDE SEQUENCE [LARGE SCALE GENOMIC DNA]</scope>
    <source>
        <strain evidence="6 7">NBRC 13257</strain>
    </source>
</reference>
<feature type="DNA-binding region" description="H-T-H motif" evidence="4">
    <location>
        <begin position="36"/>
        <end position="55"/>
    </location>
</feature>
<dbReference type="SUPFAM" id="SSF48498">
    <property type="entry name" value="Tetracyclin repressor-like, C-terminal domain"/>
    <property type="match status" value="1"/>
</dbReference>
<dbReference type="PROSITE" id="PS50977">
    <property type="entry name" value="HTH_TETR_2"/>
    <property type="match status" value="1"/>
</dbReference>
<feature type="domain" description="HTH tetR-type" evidence="5">
    <location>
        <begin position="13"/>
        <end position="73"/>
    </location>
</feature>
<evidence type="ECO:0000256" key="1">
    <source>
        <dbReference type="ARBA" id="ARBA00023015"/>
    </source>
</evidence>
<organism evidence="6 7">
    <name type="scientific">Rhizobium rhizogenes NBRC 13257</name>
    <dbReference type="NCBI Taxonomy" id="1220581"/>
    <lineage>
        <taxon>Bacteria</taxon>
        <taxon>Pseudomonadati</taxon>
        <taxon>Pseudomonadota</taxon>
        <taxon>Alphaproteobacteria</taxon>
        <taxon>Hyphomicrobiales</taxon>
        <taxon>Rhizobiaceae</taxon>
        <taxon>Rhizobium/Agrobacterium group</taxon>
        <taxon>Rhizobium</taxon>
    </lineage>
</organism>
<dbReference type="PANTHER" id="PTHR30055:SF223">
    <property type="entry name" value="HTH-TYPE TRANSCRIPTIONAL REGULATOR UIDR"/>
    <property type="match status" value="1"/>
</dbReference>
<dbReference type="Pfam" id="PF16859">
    <property type="entry name" value="TetR_C_11"/>
    <property type="match status" value="1"/>
</dbReference>
<dbReference type="EMBL" id="BAYX01000019">
    <property type="protein sequence ID" value="GAJ96269.1"/>
    <property type="molecule type" value="Genomic_DNA"/>
</dbReference>
<dbReference type="PANTHER" id="PTHR30055">
    <property type="entry name" value="HTH-TYPE TRANSCRIPTIONAL REGULATOR RUTR"/>
    <property type="match status" value="1"/>
</dbReference>
<keyword evidence="1" id="KW-0805">Transcription regulation</keyword>
<name>A0AA87QG92_RHIRH</name>
<proteinExistence type="predicted"/>
<dbReference type="Proteomes" id="UP000026941">
    <property type="component" value="Unassembled WGS sequence"/>
</dbReference>
<keyword evidence="3" id="KW-0804">Transcription</keyword>
<dbReference type="InterPro" id="IPR011075">
    <property type="entry name" value="TetR_C"/>
</dbReference>
<dbReference type="FunFam" id="1.10.10.60:FF:000141">
    <property type="entry name" value="TetR family transcriptional regulator"/>
    <property type="match status" value="1"/>
</dbReference>
<accession>A0AA87QG92</accession>